<accession>A0AAD6LNE6</accession>
<feature type="transmembrane region" description="Helical" evidence="1">
    <location>
        <begin position="36"/>
        <end position="56"/>
    </location>
</feature>
<dbReference type="Proteomes" id="UP001164929">
    <property type="component" value="Chromosome 15"/>
</dbReference>
<comment type="caution">
    <text evidence="2">The sequence shown here is derived from an EMBL/GenBank/DDBJ whole genome shotgun (WGS) entry which is preliminary data.</text>
</comment>
<sequence>MKRAYEYIPAEYLVRLVHLCLCKLIIWYITSHTKRIFSLLLHNILSGLYYLLSFLLPSSTSEPREMDTRSIFISGFRNNFQPPSSFFSFKRTVTVAVMKW</sequence>
<dbReference type="AlphaFoldDB" id="A0AAD6LNE6"/>
<keyword evidence="1" id="KW-0472">Membrane</keyword>
<evidence type="ECO:0000256" key="1">
    <source>
        <dbReference type="SAM" id="Phobius"/>
    </source>
</evidence>
<reference evidence="2" key="1">
    <citation type="journal article" date="2023" name="Mol. Ecol. Resour.">
        <title>Chromosome-level genome assembly of a triploid poplar Populus alba 'Berolinensis'.</title>
        <authorList>
            <person name="Chen S."/>
            <person name="Yu Y."/>
            <person name="Wang X."/>
            <person name="Wang S."/>
            <person name="Zhang T."/>
            <person name="Zhou Y."/>
            <person name="He R."/>
            <person name="Meng N."/>
            <person name="Wang Y."/>
            <person name="Liu W."/>
            <person name="Liu Z."/>
            <person name="Liu J."/>
            <person name="Guo Q."/>
            <person name="Huang H."/>
            <person name="Sederoff R.R."/>
            <person name="Wang G."/>
            <person name="Qu G."/>
            <person name="Chen S."/>
        </authorList>
    </citation>
    <scope>NUCLEOTIDE SEQUENCE</scope>
    <source>
        <strain evidence="2">SC-2020</strain>
    </source>
</reference>
<keyword evidence="1" id="KW-1133">Transmembrane helix</keyword>
<gene>
    <name evidence="2" type="ORF">NC653_034240</name>
</gene>
<name>A0AAD6LNE6_9ROSI</name>
<feature type="transmembrane region" description="Helical" evidence="1">
    <location>
        <begin position="12"/>
        <end position="30"/>
    </location>
</feature>
<keyword evidence="3" id="KW-1185">Reference proteome</keyword>
<dbReference type="EMBL" id="JAQIZT010000015">
    <property type="protein sequence ID" value="KAJ6969644.1"/>
    <property type="molecule type" value="Genomic_DNA"/>
</dbReference>
<evidence type="ECO:0000313" key="3">
    <source>
        <dbReference type="Proteomes" id="UP001164929"/>
    </source>
</evidence>
<organism evidence="2 3">
    <name type="scientific">Populus alba x Populus x berolinensis</name>
    <dbReference type="NCBI Taxonomy" id="444605"/>
    <lineage>
        <taxon>Eukaryota</taxon>
        <taxon>Viridiplantae</taxon>
        <taxon>Streptophyta</taxon>
        <taxon>Embryophyta</taxon>
        <taxon>Tracheophyta</taxon>
        <taxon>Spermatophyta</taxon>
        <taxon>Magnoliopsida</taxon>
        <taxon>eudicotyledons</taxon>
        <taxon>Gunneridae</taxon>
        <taxon>Pentapetalae</taxon>
        <taxon>rosids</taxon>
        <taxon>fabids</taxon>
        <taxon>Malpighiales</taxon>
        <taxon>Salicaceae</taxon>
        <taxon>Saliceae</taxon>
        <taxon>Populus</taxon>
    </lineage>
</organism>
<evidence type="ECO:0000313" key="2">
    <source>
        <dbReference type="EMBL" id="KAJ6969644.1"/>
    </source>
</evidence>
<proteinExistence type="predicted"/>
<protein>
    <submittedName>
        <fullName evidence="2">Uncharacterized protein</fullName>
    </submittedName>
</protein>
<keyword evidence="1" id="KW-0812">Transmembrane</keyword>